<keyword evidence="2" id="KW-1185">Reference proteome</keyword>
<evidence type="ECO:0000313" key="2">
    <source>
        <dbReference type="Proteomes" id="UP001597294"/>
    </source>
</evidence>
<comment type="caution">
    <text evidence="1">The sequence shown here is derived from an EMBL/GenBank/DDBJ whole genome shotgun (WGS) entry which is preliminary data.</text>
</comment>
<gene>
    <name evidence="1" type="ORF">ACFSKO_05440</name>
</gene>
<reference evidence="2" key="1">
    <citation type="journal article" date="2019" name="Int. J. Syst. Evol. Microbiol.">
        <title>The Global Catalogue of Microorganisms (GCM) 10K type strain sequencing project: providing services to taxonomists for standard genome sequencing and annotation.</title>
        <authorList>
            <consortium name="The Broad Institute Genomics Platform"/>
            <consortium name="The Broad Institute Genome Sequencing Center for Infectious Disease"/>
            <person name="Wu L."/>
            <person name="Ma J."/>
        </authorList>
    </citation>
    <scope>NUCLEOTIDE SEQUENCE [LARGE SCALE GENOMIC DNA]</scope>
    <source>
        <strain evidence="2">CGMCC 4.7192</strain>
    </source>
</reference>
<protein>
    <submittedName>
        <fullName evidence="1">PAS domain-containing protein</fullName>
    </submittedName>
</protein>
<name>A0ABW5BHI3_9PROT</name>
<dbReference type="RefSeq" id="WP_380249200.1">
    <property type="nucleotide sequence ID" value="NZ_JBHUII010000001.1"/>
</dbReference>
<sequence>MSEAVIREKSEPLLLNQPLQGFLTYWEGKCQGEKLPHKDTMDPVELRGLLNFIILFEVIEGGKDFKVRICGNELREVVSAPLQGELWSKLERDEVVVTASTTLKQAVDNKEPVYEIEGSMASIGRPHVCFQSIVVPLASDGEVVDFLMGAYAYR</sequence>
<organism evidence="1 2">
    <name type="scientific">Kiloniella antarctica</name>
    <dbReference type="NCBI Taxonomy" id="1550907"/>
    <lineage>
        <taxon>Bacteria</taxon>
        <taxon>Pseudomonadati</taxon>
        <taxon>Pseudomonadota</taxon>
        <taxon>Alphaproteobacteria</taxon>
        <taxon>Rhodospirillales</taxon>
        <taxon>Kiloniellaceae</taxon>
        <taxon>Kiloniella</taxon>
    </lineage>
</organism>
<dbReference type="Pfam" id="PF07310">
    <property type="entry name" value="PAS_5"/>
    <property type="match status" value="1"/>
</dbReference>
<accession>A0ABW5BHI3</accession>
<evidence type="ECO:0000313" key="1">
    <source>
        <dbReference type="EMBL" id="MFD2205039.1"/>
    </source>
</evidence>
<dbReference type="Proteomes" id="UP001597294">
    <property type="component" value="Unassembled WGS sequence"/>
</dbReference>
<proteinExistence type="predicted"/>
<dbReference type="EMBL" id="JBHUII010000001">
    <property type="protein sequence ID" value="MFD2205039.1"/>
    <property type="molecule type" value="Genomic_DNA"/>
</dbReference>
<dbReference type="InterPro" id="IPR009922">
    <property type="entry name" value="DUF1457"/>
</dbReference>